<dbReference type="AlphaFoldDB" id="E1IAZ3"/>
<evidence type="ECO:0000256" key="3">
    <source>
        <dbReference type="HAMAP-Rule" id="MF_00528"/>
    </source>
</evidence>
<dbReference type="SUPFAM" id="SSF52972">
    <property type="entry name" value="ITPase-like"/>
    <property type="match status" value="1"/>
</dbReference>
<feature type="site" description="Important for substrate specificity" evidence="3">
    <location>
        <position position="197"/>
    </location>
</feature>
<evidence type="ECO:0000313" key="5">
    <source>
        <dbReference type="Proteomes" id="UP000054010"/>
    </source>
</evidence>
<comment type="function">
    <text evidence="3">Nucleoside triphosphate pyrophosphatase that hydrolyzes dTTP and UTP. May have a dual role in cell division arrest and in preventing the incorporation of modified nucleotides into cellular nucleic acids.</text>
</comment>
<dbReference type="eggNOG" id="COG0424">
    <property type="taxonomic scope" value="Bacteria"/>
</dbReference>
<reference evidence="4 5" key="1">
    <citation type="journal article" date="2011" name="J. Bacteriol.">
        <title>Draft genome sequence of the anoxygenic filamentous phototrophic bacterium Oscillochloris trichoides subsp. DG-6.</title>
        <authorList>
            <person name="Kuznetsov B.B."/>
            <person name="Ivanovsky R.N."/>
            <person name="Keppen O.I."/>
            <person name="Sukhacheva M.V."/>
            <person name="Bumazhkin B.K."/>
            <person name="Patutina E.O."/>
            <person name="Beletsky A.V."/>
            <person name="Mardanov A.V."/>
            <person name="Baslerov R.V."/>
            <person name="Panteleeva A.N."/>
            <person name="Kolganova T.V."/>
            <person name="Ravin N.V."/>
            <person name="Skryabin K.G."/>
        </authorList>
    </citation>
    <scope>NUCLEOTIDE SEQUENCE [LARGE SCALE GENOMIC DNA]</scope>
    <source>
        <strain evidence="4 5">DG-6</strain>
    </source>
</reference>
<comment type="similarity">
    <text evidence="3">Belongs to the Maf family. YhdE subfamily.</text>
</comment>
<dbReference type="InterPro" id="IPR029001">
    <property type="entry name" value="ITPase-like_fam"/>
</dbReference>
<proteinExistence type="inferred from homology"/>
<dbReference type="NCBIfam" id="TIGR00172">
    <property type="entry name" value="maf"/>
    <property type="match status" value="1"/>
</dbReference>
<keyword evidence="3" id="KW-0546">Nucleotide metabolism</keyword>
<accession>E1IAZ3</accession>
<dbReference type="GO" id="GO:0005737">
    <property type="term" value="C:cytoplasm"/>
    <property type="evidence" value="ECO:0007669"/>
    <property type="project" value="UniProtKB-SubCell"/>
</dbReference>
<dbReference type="GO" id="GO:0009117">
    <property type="term" value="P:nucleotide metabolic process"/>
    <property type="evidence" value="ECO:0007669"/>
    <property type="project" value="UniProtKB-KW"/>
</dbReference>
<comment type="subcellular location">
    <subcellularLocation>
        <location evidence="3">Cytoplasm</location>
    </subcellularLocation>
</comment>
<evidence type="ECO:0000256" key="2">
    <source>
        <dbReference type="ARBA" id="ARBA00022801"/>
    </source>
</evidence>
<dbReference type="EMBL" id="ADVR01000008">
    <property type="protein sequence ID" value="EFO81639.1"/>
    <property type="molecule type" value="Genomic_DNA"/>
</dbReference>
<dbReference type="GO" id="GO:0036218">
    <property type="term" value="F:dTTP diphosphatase activity"/>
    <property type="evidence" value="ECO:0007669"/>
    <property type="project" value="RHEA"/>
</dbReference>
<evidence type="ECO:0000256" key="1">
    <source>
        <dbReference type="ARBA" id="ARBA00001968"/>
    </source>
</evidence>
<dbReference type="EC" id="3.6.1.9" evidence="3"/>
<comment type="catalytic activity">
    <reaction evidence="3">
        <text>UTP + H2O = UMP + diphosphate + H(+)</text>
        <dbReference type="Rhea" id="RHEA:29395"/>
        <dbReference type="ChEBI" id="CHEBI:15377"/>
        <dbReference type="ChEBI" id="CHEBI:15378"/>
        <dbReference type="ChEBI" id="CHEBI:33019"/>
        <dbReference type="ChEBI" id="CHEBI:46398"/>
        <dbReference type="ChEBI" id="CHEBI:57865"/>
        <dbReference type="EC" id="3.6.1.9"/>
    </reaction>
</comment>
<comment type="cofactor">
    <cofactor evidence="1 3">
        <name>a divalent metal cation</name>
        <dbReference type="ChEBI" id="CHEBI:60240"/>
    </cofactor>
</comment>
<dbReference type="GO" id="GO:0036221">
    <property type="term" value="F:UTP diphosphatase activity"/>
    <property type="evidence" value="ECO:0007669"/>
    <property type="project" value="RHEA"/>
</dbReference>
<dbReference type="HAMAP" id="MF_00528">
    <property type="entry name" value="Maf"/>
    <property type="match status" value="1"/>
</dbReference>
<keyword evidence="5" id="KW-1185">Reference proteome</keyword>
<dbReference type="InterPro" id="IPR003697">
    <property type="entry name" value="Maf-like"/>
</dbReference>
<comment type="caution">
    <text evidence="3">Lacks conserved residue(s) required for the propagation of feature annotation.</text>
</comment>
<feature type="site" description="Important for substrate specificity" evidence="3">
    <location>
        <position position="22"/>
    </location>
</feature>
<keyword evidence="3" id="KW-0963">Cytoplasm</keyword>
<keyword evidence="2 3" id="KW-0378">Hydrolase</keyword>
<feature type="site" description="Important for substrate specificity" evidence="3">
    <location>
        <position position="93"/>
    </location>
</feature>
<dbReference type="HOGENOM" id="CLU_040416_0_0_0"/>
<protein>
    <recommendedName>
        <fullName evidence="3">dTTP/UTP pyrophosphatase</fullName>
        <shortName evidence="3">dTTPase/UTPase</shortName>
        <ecNumber evidence="3">3.6.1.9</ecNumber>
    </recommendedName>
    <alternativeName>
        <fullName evidence="3">Nucleoside triphosphate pyrophosphatase</fullName>
    </alternativeName>
    <alternativeName>
        <fullName evidence="3">Nucleotide pyrophosphatase</fullName>
        <shortName evidence="3">Nucleotide PPase</shortName>
    </alternativeName>
</protein>
<dbReference type="CDD" id="cd00555">
    <property type="entry name" value="Maf"/>
    <property type="match status" value="1"/>
</dbReference>
<dbReference type="PANTHER" id="PTHR43213:SF5">
    <property type="entry name" value="BIFUNCTIONAL DTTP_UTP PYROPHOSPHATASE_METHYLTRANSFERASE PROTEIN-RELATED"/>
    <property type="match status" value="1"/>
</dbReference>
<sequence length="260" mass="28007">MDPPLPNKIEQIRLVLASGSPRRHELLALLGPSYHTLISDAEDRTDPVPPGVLAALPPFPLPHTTHPALLAWRKASHAAVLSPHHITVLGADTIVVIDGQVLNKPRDAHEAHQMLAQLSGRSHVVYTGLCVMQHQSVSLAHVIGRENVPDSCLVHPYRVWLDLVASEVEIAALSAEEIAAYVATGEPLDKAGSYGIQGLGGRLVRAVRGSYTAVVGLPLAHTYRLLRAAGINDLSDPEQTYLHWLNTIGKEPLPCPPTLP</sequence>
<comment type="caution">
    <text evidence="4">The sequence shown here is derived from an EMBL/GenBank/DDBJ whole genome shotgun (WGS) entry which is preliminary data.</text>
</comment>
<dbReference type="Proteomes" id="UP000054010">
    <property type="component" value="Unassembled WGS sequence"/>
</dbReference>
<name>E1IAZ3_9CHLR</name>
<organism evidence="4 5">
    <name type="scientific">Oscillochloris trichoides DG-6</name>
    <dbReference type="NCBI Taxonomy" id="765420"/>
    <lineage>
        <taxon>Bacteria</taxon>
        <taxon>Bacillati</taxon>
        <taxon>Chloroflexota</taxon>
        <taxon>Chloroflexia</taxon>
        <taxon>Chloroflexales</taxon>
        <taxon>Chloroflexineae</taxon>
        <taxon>Oscillochloridaceae</taxon>
        <taxon>Oscillochloris</taxon>
    </lineage>
</organism>
<feature type="active site" description="Proton acceptor" evidence="3">
    <location>
        <position position="92"/>
    </location>
</feature>
<gene>
    <name evidence="4" type="ORF">OSCT_0494</name>
</gene>
<comment type="catalytic activity">
    <reaction evidence="3">
        <text>dTTP + H2O = dTMP + diphosphate + H(+)</text>
        <dbReference type="Rhea" id="RHEA:28534"/>
        <dbReference type="ChEBI" id="CHEBI:15377"/>
        <dbReference type="ChEBI" id="CHEBI:15378"/>
        <dbReference type="ChEBI" id="CHEBI:33019"/>
        <dbReference type="ChEBI" id="CHEBI:37568"/>
        <dbReference type="ChEBI" id="CHEBI:63528"/>
        <dbReference type="EC" id="3.6.1.9"/>
    </reaction>
</comment>
<dbReference type="STRING" id="765420.OSCT_0494"/>
<dbReference type="Gene3D" id="3.90.950.10">
    <property type="match status" value="1"/>
</dbReference>
<dbReference type="PANTHER" id="PTHR43213">
    <property type="entry name" value="BIFUNCTIONAL DTTP/UTP PYROPHOSPHATASE/METHYLTRANSFERASE PROTEIN-RELATED"/>
    <property type="match status" value="1"/>
</dbReference>
<dbReference type="Pfam" id="PF02545">
    <property type="entry name" value="Maf"/>
    <property type="match status" value="1"/>
</dbReference>
<evidence type="ECO:0000313" key="4">
    <source>
        <dbReference type="EMBL" id="EFO81639.1"/>
    </source>
</evidence>